<organism evidence="11 12">
    <name type="scientific">Salipiger thiooxidans</name>
    <dbReference type="NCBI Taxonomy" id="282683"/>
    <lineage>
        <taxon>Bacteria</taxon>
        <taxon>Pseudomonadati</taxon>
        <taxon>Pseudomonadota</taxon>
        <taxon>Alphaproteobacteria</taxon>
        <taxon>Rhodobacterales</taxon>
        <taxon>Roseobacteraceae</taxon>
        <taxon>Salipiger</taxon>
    </lineage>
</organism>
<evidence type="ECO:0000256" key="6">
    <source>
        <dbReference type="ARBA" id="ARBA00023136"/>
    </source>
</evidence>
<dbReference type="Gene3D" id="3.40.190.170">
    <property type="entry name" value="Bacterial extracellular solute-binding protein, family 7"/>
    <property type="match status" value="1"/>
</dbReference>
<evidence type="ECO:0000256" key="4">
    <source>
        <dbReference type="ARBA" id="ARBA00022692"/>
    </source>
</evidence>
<dbReference type="STRING" id="282683.SAMN04488105_10782"/>
<protein>
    <submittedName>
        <fullName evidence="11">Tripartite ATP-independent transporter, DctM component</fullName>
    </submittedName>
</protein>
<dbReference type="Pfam" id="PF06808">
    <property type="entry name" value="DctM"/>
    <property type="match status" value="1"/>
</dbReference>
<comment type="function">
    <text evidence="7">Part of the tripartite ATP-independent periplasmic (TRAP) transport system.</text>
</comment>
<dbReference type="RefSeq" id="WP_089959287.1">
    <property type="nucleotide sequence ID" value="NZ_FNAV01000007.1"/>
</dbReference>
<evidence type="ECO:0000313" key="12">
    <source>
        <dbReference type="Proteomes" id="UP000198994"/>
    </source>
</evidence>
<gene>
    <name evidence="11" type="ORF">SAMN04488105_10782</name>
</gene>
<evidence type="ECO:0000256" key="8">
    <source>
        <dbReference type="SAM" id="MobiDB-lite"/>
    </source>
</evidence>
<sequence>MPGIATPTDTAGMVVLYTAVPGALVYRELTPRAVLDAAIGAVLTPGAIMMTGATSQAFCSLVIMGGAGRMIQELLLSISQNRYVLPMVINVALLILGTSMDPLPVMLILSAILFPLMSGLGVDPEQLGDVTVFIPDQLLQNCRRRPHAPDPQSRGRRQVQHVAHYVVTADFGLALDKEGISEAAWDALPTEQQELLQTTFDEMEETAYSAAGNSGKEKDLAARAEANGPDPVIDSTPRRWRNDWRR</sequence>
<evidence type="ECO:0000256" key="7">
    <source>
        <dbReference type="RuleBase" id="RU369079"/>
    </source>
</evidence>
<name>A0A1G7FHR1_9RHOB</name>
<dbReference type="InterPro" id="IPR010656">
    <property type="entry name" value="DctM"/>
</dbReference>
<feature type="region of interest" description="Disordered" evidence="8">
    <location>
        <begin position="207"/>
        <end position="246"/>
    </location>
</feature>
<evidence type="ECO:0000256" key="3">
    <source>
        <dbReference type="ARBA" id="ARBA00022519"/>
    </source>
</evidence>
<feature type="transmembrane region" description="Helical" evidence="9">
    <location>
        <begin position="83"/>
        <end position="99"/>
    </location>
</feature>
<dbReference type="GO" id="GO:0022857">
    <property type="term" value="F:transmembrane transporter activity"/>
    <property type="evidence" value="ECO:0007669"/>
    <property type="project" value="UniProtKB-UniRule"/>
</dbReference>
<proteinExistence type="predicted"/>
<dbReference type="AlphaFoldDB" id="A0A1G7FHR1"/>
<keyword evidence="7" id="KW-0813">Transport</keyword>
<accession>A0A1G7FHR1</accession>
<keyword evidence="2" id="KW-1003">Cell membrane</keyword>
<dbReference type="InterPro" id="IPR004681">
    <property type="entry name" value="TRAP_DctM"/>
</dbReference>
<keyword evidence="3 7" id="KW-0997">Cell inner membrane</keyword>
<evidence type="ECO:0000259" key="10">
    <source>
        <dbReference type="Pfam" id="PF06808"/>
    </source>
</evidence>
<evidence type="ECO:0000256" key="1">
    <source>
        <dbReference type="ARBA" id="ARBA00004429"/>
    </source>
</evidence>
<reference evidence="12" key="1">
    <citation type="submission" date="2016-10" db="EMBL/GenBank/DDBJ databases">
        <authorList>
            <person name="Varghese N."/>
            <person name="Submissions S."/>
        </authorList>
    </citation>
    <scope>NUCLEOTIDE SEQUENCE [LARGE SCALE GENOMIC DNA]</scope>
    <source>
        <strain evidence="12">DSM 10146</strain>
    </source>
</reference>
<dbReference type="EMBL" id="FNAV01000007">
    <property type="protein sequence ID" value="SDE75428.1"/>
    <property type="molecule type" value="Genomic_DNA"/>
</dbReference>
<evidence type="ECO:0000256" key="5">
    <source>
        <dbReference type="ARBA" id="ARBA00022989"/>
    </source>
</evidence>
<evidence type="ECO:0000256" key="9">
    <source>
        <dbReference type="SAM" id="Phobius"/>
    </source>
</evidence>
<feature type="compositionally biased region" description="Basic and acidic residues" evidence="8">
    <location>
        <begin position="236"/>
        <end position="246"/>
    </location>
</feature>
<keyword evidence="6 9" id="KW-0472">Membrane</keyword>
<evidence type="ECO:0000313" key="11">
    <source>
        <dbReference type="EMBL" id="SDE75428.1"/>
    </source>
</evidence>
<dbReference type="GO" id="GO:0005886">
    <property type="term" value="C:plasma membrane"/>
    <property type="evidence" value="ECO:0007669"/>
    <property type="project" value="UniProtKB-SubCell"/>
</dbReference>
<keyword evidence="12" id="KW-1185">Reference proteome</keyword>
<dbReference type="Proteomes" id="UP000198994">
    <property type="component" value="Unassembled WGS sequence"/>
</dbReference>
<keyword evidence="4 9" id="KW-0812">Transmembrane</keyword>
<evidence type="ECO:0000256" key="2">
    <source>
        <dbReference type="ARBA" id="ARBA00022475"/>
    </source>
</evidence>
<comment type="subcellular location">
    <subcellularLocation>
        <location evidence="1 7">Cell inner membrane</location>
        <topology evidence="1 7">Multi-pass membrane protein</topology>
    </subcellularLocation>
</comment>
<dbReference type="InterPro" id="IPR038404">
    <property type="entry name" value="TRAP_DctP_sf"/>
</dbReference>
<feature type="transmembrane region" description="Helical" evidence="9">
    <location>
        <begin position="37"/>
        <end position="63"/>
    </location>
</feature>
<keyword evidence="5 9" id="KW-1133">Transmembrane helix</keyword>
<feature type="domain" description="TRAP C4-dicarboxylate transport system permease DctM subunit" evidence="10">
    <location>
        <begin position="3"/>
        <end position="128"/>
    </location>
</feature>
<dbReference type="PANTHER" id="PTHR33362">
    <property type="entry name" value="SIALIC ACID TRAP TRANSPORTER PERMEASE PROTEIN SIAT-RELATED"/>
    <property type="match status" value="1"/>
</dbReference>